<dbReference type="STRING" id="133412.A0A1R1YE05"/>
<dbReference type="GO" id="GO:0005789">
    <property type="term" value="C:endoplasmic reticulum membrane"/>
    <property type="evidence" value="ECO:0007669"/>
    <property type="project" value="TreeGrafter"/>
</dbReference>
<dbReference type="Proteomes" id="UP000187283">
    <property type="component" value="Unassembled WGS sequence"/>
</dbReference>
<accession>A0A1R1YE05</accession>
<evidence type="ECO:0000313" key="8">
    <source>
        <dbReference type="EMBL" id="OMJ25144.1"/>
    </source>
</evidence>
<evidence type="ECO:0000313" key="9">
    <source>
        <dbReference type="Proteomes" id="UP000187283"/>
    </source>
</evidence>
<feature type="transmembrane region" description="Helical" evidence="7">
    <location>
        <begin position="46"/>
        <end position="67"/>
    </location>
</feature>
<evidence type="ECO:0000256" key="2">
    <source>
        <dbReference type="ARBA" id="ARBA00022448"/>
    </source>
</evidence>
<protein>
    <submittedName>
        <fullName evidence="8">UDP-xylose and UDP-N-acetylglucosamine transporter</fullName>
    </submittedName>
</protein>
<sequence length="169" mass="19044">MAGVLDIVAPNLFFSADIIFSLFMITGGCCGNVLILEDFLSYKVPIPLHIVFRSSSLGMNIFLGWLFMNKKYSYSHFFSVALVTIGVITSTAFSRKISKTTQNFSPLKQNTVESFDTDFYTWTAGVALLAASVVFASMLGLYQESVYKKYNGNWKESLFYLVILFTIYF</sequence>
<keyword evidence="2" id="KW-0813">Transport</keyword>
<keyword evidence="9" id="KW-1185">Reference proteome</keyword>
<dbReference type="EMBL" id="LSSN01000221">
    <property type="protein sequence ID" value="OMJ25144.1"/>
    <property type="molecule type" value="Genomic_DNA"/>
</dbReference>
<evidence type="ECO:0000256" key="1">
    <source>
        <dbReference type="ARBA" id="ARBA00004127"/>
    </source>
</evidence>
<dbReference type="PANTHER" id="PTHR10778">
    <property type="entry name" value="SOLUTE CARRIER FAMILY 35 MEMBER B"/>
    <property type="match status" value="1"/>
</dbReference>
<keyword evidence="5 7" id="KW-1133">Transmembrane helix</keyword>
<dbReference type="GO" id="GO:0005464">
    <property type="term" value="F:UDP-xylose transmembrane transporter activity"/>
    <property type="evidence" value="ECO:0007669"/>
    <property type="project" value="TreeGrafter"/>
</dbReference>
<evidence type="ECO:0000256" key="4">
    <source>
        <dbReference type="ARBA" id="ARBA00022692"/>
    </source>
</evidence>
<reference evidence="8 9" key="1">
    <citation type="submission" date="2017-01" db="EMBL/GenBank/DDBJ databases">
        <authorList>
            <person name="Mah S.A."/>
            <person name="Swanson W.J."/>
            <person name="Moy G.W."/>
            <person name="Vacquier V.D."/>
        </authorList>
    </citation>
    <scope>NUCLEOTIDE SEQUENCE [LARGE SCALE GENOMIC DNA]</scope>
    <source>
        <strain evidence="8 9">GSMNP</strain>
    </source>
</reference>
<evidence type="ECO:0000256" key="3">
    <source>
        <dbReference type="ARBA" id="ARBA00022597"/>
    </source>
</evidence>
<evidence type="ECO:0000256" key="5">
    <source>
        <dbReference type="ARBA" id="ARBA00022989"/>
    </source>
</evidence>
<keyword evidence="4 7" id="KW-0812">Transmembrane</keyword>
<keyword evidence="3" id="KW-0762">Sugar transport</keyword>
<organism evidence="8 9">
    <name type="scientific">Smittium culicis</name>
    <dbReference type="NCBI Taxonomy" id="133412"/>
    <lineage>
        <taxon>Eukaryota</taxon>
        <taxon>Fungi</taxon>
        <taxon>Fungi incertae sedis</taxon>
        <taxon>Zoopagomycota</taxon>
        <taxon>Kickxellomycotina</taxon>
        <taxon>Harpellomycetes</taxon>
        <taxon>Harpellales</taxon>
        <taxon>Legeriomycetaceae</taxon>
        <taxon>Smittium</taxon>
    </lineage>
</organism>
<dbReference type="OrthoDB" id="999962at2759"/>
<keyword evidence="6 7" id="KW-0472">Membrane</keyword>
<gene>
    <name evidence="8" type="ORF">AYI70_g1104</name>
</gene>
<feature type="transmembrane region" description="Helical" evidence="7">
    <location>
        <begin position="119"/>
        <end position="142"/>
    </location>
</feature>
<comment type="subcellular location">
    <subcellularLocation>
        <location evidence="1">Endomembrane system</location>
        <topology evidence="1">Multi-pass membrane protein</topology>
    </subcellularLocation>
</comment>
<name>A0A1R1YE05_9FUNG</name>
<dbReference type="Pfam" id="PF08449">
    <property type="entry name" value="UAA"/>
    <property type="match status" value="1"/>
</dbReference>
<evidence type="ECO:0000256" key="7">
    <source>
        <dbReference type="SAM" id="Phobius"/>
    </source>
</evidence>
<dbReference type="AlphaFoldDB" id="A0A1R1YE05"/>
<dbReference type="GO" id="GO:0005462">
    <property type="term" value="F:UDP-N-acetylglucosamine transmembrane transporter activity"/>
    <property type="evidence" value="ECO:0007669"/>
    <property type="project" value="TreeGrafter"/>
</dbReference>
<feature type="transmembrane region" description="Helical" evidence="7">
    <location>
        <begin position="74"/>
        <end position="93"/>
    </location>
</feature>
<dbReference type="GO" id="GO:0000139">
    <property type="term" value="C:Golgi membrane"/>
    <property type="evidence" value="ECO:0007669"/>
    <property type="project" value="TreeGrafter"/>
</dbReference>
<evidence type="ECO:0000256" key="6">
    <source>
        <dbReference type="ARBA" id="ARBA00023136"/>
    </source>
</evidence>
<comment type="caution">
    <text evidence="8">The sequence shown here is derived from an EMBL/GenBank/DDBJ whole genome shotgun (WGS) entry which is preliminary data.</text>
</comment>
<dbReference type="InterPro" id="IPR013657">
    <property type="entry name" value="SCL35B1-4/HUT1"/>
</dbReference>
<dbReference type="PANTHER" id="PTHR10778:SF4">
    <property type="entry name" value="NUCLEOTIDE SUGAR TRANSPORTER SLC35B4"/>
    <property type="match status" value="1"/>
</dbReference>
<feature type="transmembrane region" description="Helical" evidence="7">
    <location>
        <begin position="12"/>
        <end position="34"/>
    </location>
</feature>
<proteinExistence type="predicted"/>